<dbReference type="InterPro" id="IPR011006">
    <property type="entry name" value="CheY-like_superfamily"/>
</dbReference>
<organism evidence="1 2">
    <name type="scientific">Sphingomonas populi</name>
    <dbReference type="NCBI Taxonomy" id="2484750"/>
    <lineage>
        <taxon>Bacteria</taxon>
        <taxon>Pseudomonadati</taxon>
        <taxon>Pseudomonadota</taxon>
        <taxon>Alphaproteobacteria</taxon>
        <taxon>Sphingomonadales</taxon>
        <taxon>Sphingomonadaceae</taxon>
        <taxon>Sphingomonas</taxon>
    </lineage>
</organism>
<dbReference type="Proteomes" id="UP000292085">
    <property type="component" value="Unassembled WGS sequence"/>
</dbReference>
<comment type="caution">
    <text evidence="1">The sequence shown here is derived from an EMBL/GenBank/DDBJ whole genome shotgun (WGS) entry which is preliminary data.</text>
</comment>
<proteinExistence type="predicted"/>
<protein>
    <submittedName>
        <fullName evidence="1">Response regulator</fullName>
    </submittedName>
</protein>
<dbReference type="EMBL" id="SGIS01000005">
    <property type="protein sequence ID" value="RZF65694.1"/>
    <property type="molecule type" value="Genomic_DNA"/>
</dbReference>
<gene>
    <name evidence="1" type="ORF">EWE75_05230</name>
</gene>
<dbReference type="Gene3D" id="3.40.50.2300">
    <property type="match status" value="1"/>
</dbReference>
<name>A0A4Q6Y6T9_9SPHN</name>
<reference evidence="1 2" key="1">
    <citation type="submission" date="2019-02" db="EMBL/GenBank/DDBJ databases">
        <authorList>
            <person name="Li Y."/>
        </authorList>
    </citation>
    <scope>NUCLEOTIDE SEQUENCE [LARGE SCALE GENOMIC DNA]</scope>
    <source>
        <strain evidence="1 2">3-7</strain>
    </source>
</reference>
<sequence>MVRYKTPENFQARFVMKDKLLAFFRTNEELSAYERQAALSRGVSERRRKLSIAVIDDEPFKPQMNLESYGYSFTLLGDLRSVEQVRQFPLILCDIVGVGRHFDAIKQGASIISEIKNNYPEKVVVAYTGNVTADPAVRAAIERADAIIQKDIDIEDWISELDRLAILATNPFLVWERVRRRMIDIHVNTRDILLLEDSYVRSIQQRDFNLLHFQNLATRARIGDAARNIALNLVASYMFAALSH</sequence>
<accession>A0A4Q6Y6T9</accession>
<evidence type="ECO:0000313" key="2">
    <source>
        <dbReference type="Proteomes" id="UP000292085"/>
    </source>
</evidence>
<keyword evidence="2" id="KW-1185">Reference proteome</keyword>
<dbReference type="AlphaFoldDB" id="A0A4Q6Y6T9"/>
<dbReference type="RefSeq" id="WP_165388270.1">
    <property type="nucleotide sequence ID" value="NZ_SGIS01000005.1"/>
</dbReference>
<dbReference type="SUPFAM" id="SSF52172">
    <property type="entry name" value="CheY-like"/>
    <property type="match status" value="1"/>
</dbReference>
<evidence type="ECO:0000313" key="1">
    <source>
        <dbReference type="EMBL" id="RZF65694.1"/>
    </source>
</evidence>